<reference evidence="1 2" key="1">
    <citation type="submission" date="2018-08" db="EMBL/GenBank/DDBJ databases">
        <title>Altererythrobacter sp.Ery1 and Ery12, the genome sequencing of novel strains in genus Alterythrobacter.</title>
        <authorList>
            <person name="Cheng H."/>
            <person name="Wu Y.-H."/>
            <person name="Fang C."/>
            <person name="Xu X.-W."/>
        </authorList>
    </citation>
    <scope>NUCLEOTIDE SEQUENCE [LARGE SCALE GENOMIC DNA]</scope>
    <source>
        <strain evidence="1 2">Ery1</strain>
    </source>
</reference>
<dbReference type="InterPro" id="IPR001563">
    <property type="entry name" value="Peptidase_S10"/>
</dbReference>
<dbReference type="GO" id="GO:0006508">
    <property type="term" value="P:proteolysis"/>
    <property type="evidence" value="ECO:0007669"/>
    <property type="project" value="InterPro"/>
</dbReference>
<evidence type="ECO:0000313" key="2">
    <source>
        <dbReference type="Proteomes" id="UP000285092"/>
    </source>
</evidence>
<organism evidence="1 2">
    <name type="scientific">Pelagerythrobacter aerophilus</name>
    <dbReference type="NCBI Taxonomy" id="2306995"/>
    <lineage>
        <taxon>Bacteria</taxon>
        <taxon>Pseudomonadati</taxon>
        <taxon>Pseudomonadota</taxon>
        <taxon>Alphaproteobacteria</taxon>
        <taxon>Sphingomonadales</taxon>
        <taxon>Erythrobacteraceae</taxon>
        <taxon>Pelagerythrobacter</taxon>
    </lineage>
</organism>
<protein>
    <submittedName>
        <fullName evidence="1">Peptidase S10</fullName>
    </submittedName>
</protein>
<keyword evidence="2" id="KW-1185">Reference proteome</keyword>
<sequence length="464" mass="50038">MVPREEATSRVIATDHAIVLGGKRIGYRAIVSEQPLPDPQGKPAVVAVTYAYVAEGLGDADTRPVLFVFNGGPGASSSPLHMHAFGPRRIVGGGADMRLADNPYSLLDVADLVFIDPPGTGASMPVDGADATSFWGVKGDAQAAIRIIDEWKRANGRLASPTVLVGESYGTARAAAMLNELQSEERPLPDAVVLLSPSLGWTDGPILSQVTTLPTFAAVAWYHDAIDRRGRDVAAHFAAARHFAETDYVSALAQGSRLPADERRRVAEKLSTLIGLPANQIEEERLRIGKLDFMLSLLGKRGLRTGQLDARVTRSIEESKLRPPFDDPSMSLGSDGPNVIERYLTEELGYSLPSAYRSLNLGINFQWNWGEGYGGSYHAATFAPYLATALEADPSMRLFVAGGYYDITTPVHAGPFALDQAGVPRDRYVQRGYPAGHSIFEDETQLAELAADLRTFVSGETRSN</sequence>
<dbReference type="GO" id="GO:0004185">
    <property type="term" value="F:serine-type carboxypeptidase activity"/>
    <property type="evidence" value="ECO:0007669"/>
    <property type="project" value="InterPro"/>
</dbReference>
<dbReference type="Pfam" id="PF00450">
    <property type="entry name" value="Peptidase_S10"/>
    <property type="match status" value="1"/>
</dbReference>
<proteinExistence type="predicted"/>
<dbReference type="EMBL" id="QXFK01000018">
    <property type="protein sequence ID" value="RIV77183.1"/>
    <property type="molecule type" value="Genomic_DNA"/>
</dbReference>
<dbReference type="Gene3D" id="3.40.50.1820">
    <property type="entry name" value="alpha/beta hydrolase"/>
    <property type="match status" value="1"/>
</dbReference>
<dbReference type="InterPro" id="IPR029058">
    <property type="entry name" value="AB_hydrolase_fold"/>
</dbReference>
<gene>
    <name evidence="1" type="ORF">D2V04_11850</name>
</gene>
<dbReference type="Proteomes" id="UP000285092">
    <property type="component" value="Unassembled WGS sequence"/>
</dbReference>
<comment type="caution">
    <text evidence="1">The sequence shown here is derived from an EMBL/GenBank/DDBJ whole genome shotgun (WGS) entry which is preliminary data.</text>
</comment>
<name>A0A418NGI8_9SPHN</name>
<dbReference type="SUPFAM" id="SSF53474">
    <property type="entry name" value="alpha/beta-Hydrolases"/>
    <property type="match status" value="1"/>
</dbReference>
<dbReference type="AlphaFoldDB" id="A0A418NGI8"/>
<dbReference type="OrthoDB" id="9770107at2"/>
<evidence type="ECO:0000313" key="1">
    <source>
        <dbReference type="EMBL" id="RIV77183.1"/>
    </source>
</evidence>
<accession>A0A418NGI8</accession>